<evidence type="ECO:0000256" key="6">
    <source>
        <dbReference type="ARBA" id="ARBA00022827"/>
    </source>
</evidence>
<keyword evidence="4 10" id="KW-0808">Transferase</keyword>
<organism evidence="12 13">
    <name type="scientific">Aeoliella straminimaris</name>
    <dbReference type="NCBI Taxonomy" id="2954799"/>
    <lineage>
        <taxon>Bacteria</taxon>
        <taxon>Pseudomonadati</taxon>
        <taxon>Planctomycetota</taxon>
        <taxon>Planctomycetia</taxon>
        <taxon>Pirellulales</taxon>
        <taxon>Lacipirellulaceae</taxon>
        <taxon>Aeoliella</taxon>
    </lineage>
</organism>
<protein>
    <recommendedName>
        <fullName evidence="2 10">FAD:protein FMN transferase</fullName>
        <ecNumber evidence="1 10">2.7.1.180</ecNumber>
    </recommendedName>
    <alternativeName>
        <fullName evidence="8 10">Flavin transferase</fullName>
    </alternativeName>
</protein>
<evidence type="ECO:0000256" key="9">
    <source>
        <dbReference type="ARBA" id="ARBA00048540"/>
    </source>
</evidence>
<dbReference type="GO" id="GO:0016740">
    <property type="term" value="F:transferase activity"/>
    <property type="evidence" value="ECO:0007669"/>
    <property type="project" value="UniProtKB-UniRule"/>
</dbReference>
<evidence type="ECO:0000256" key="4">
    <source>
        <dbReference type="ARBA" id="ARBA00022679"/>
    </source>
</evidence>
<evidence type="ECO:0000256" key="8">
    <source>
        <dbReference type="ARBA" id="ARBA00031306"/>
    </source>
</evidence>
<comment type="cofactor">
    <cofactor evidence="11">
        <name>Mg(2+)</name>
        <dbReference type="ChEBI" id="CHEBI:18420"/>
    </cofactor>
    <cofactor evidence="11">
        <name>Mn(2+)</name>
        <dbReference type="ChEBI" id="CHEBI:29035"/>
    </cofactor>
    <text evidence="11">Magnesium. Can also use manganese.</text>
</comment>
<dbReference type="PANTHER" id="PTHR30040:SF2">
    <property type="entry name" value="FAD:PROTEIN FMN TRANSFERASE"/>
    <property type="match status" value="1"/>
</dbReference>
<evidence type="ECO:0000256" key="11">
    <source>
        <dbReference type="PIRSR" id="PIRSR006268-2"/>
    </source>
</evidence>
<accession>A0A9X2JGZ2</accession>
<comment type="caution">
    <text evidence="12">The sequence shown here is derived from an EMBL/GenBank/DDBJ whole genome shotgun (WGS) entry which is preliminary data.</text>
</comment>
<dbReference type="Proteomes" id="UP001155241">
    <property type="component" value="Unassembled WGS sequence"/>
</dbReference>
<dbReference type="GO" id="GO:0046872">
    <property type="term" value="F:metal ion binding"/>
    <property type="evidence" value="ECO:0007669"/>
    <property type="project" value="UniProtKB-UniRule"/>
</dbReference>
<feature type="binding site" evidence="11">
    <location>
        <position position="322"/>
    </location>
    <ligand>
        <name>Mg(2+)</name>
        <dbReference type="ChEBI" id="CHEBI:18420"/>
    </ligand>
</feature>
<dbReference type="PIRSF" id="PIRSF006268">
    <property type="entry name" value="ApbE"/>
    <property type="match status" value="1"/>
</dbReference>
<keyword evidence="5 10" id="KW-0479">Metal-binding</keyword>
<evidence type="ECO:0000256" key="7">
    <source>
        <dbReference type="ARBA" id="ARBA00022842"/>
    </source>
</evidence>
<dbReference type="Gene3D" id="3.10.520.10">
    <property type="entry name" value="ApbE-like domains"/>
    <property type="match status" value="1"/>
</dbReference>
<keyword evidence="3 10" id="KW-0285">Flavoprotein</keyword>
<dbReference type="Pfam" id="PF02424">
    <property type="entry name" value="ApbE"/>
    <property type="match status" value="1"/>
</dbReference>
<proteinExistence type="inferred from homology"/>
<reference evidence="12" key="1">
    <citation type="submission" date="2022-06" db="EMBL/GenBank/DDBJ databases">
        <title>Aeoliella straminimaris, a novel planctomycete from sediments.</title>
        <authorList>
            <person name="Vitorino I.R."/>
            <person name="Lage O.M."/>
        </authorList>
    </citation>
    <scope>NUCLEOTIDE SEQUENCE</scope>
    <source>
        <strain evidence="12">ICT_H6.2</strain>
    </source>
</reference>
<dbReference type="EC" id="2.7.1.180" evidence="1 10"/>
<keyword evidence="6 10" id="KW-0274">FAD</keyword>
<dbReference type="EMBL" id="JAMXLR010000043">
    <property type="protein sequence ID" value="MCO6044922.1"/>
    <property type="molecule type" value="Genomic_DNA"/>
</dbReference>
<dbReference type="InterPro" id="IPR003374">
    <property type="entry name" value="ApbE-like_sf"/>
</dbReference>
<name>A0A9X2JGZ2_9BACT</name>
<evidence type="ECO:0000256" key="10">
    <source>
        <dbReference type="PIRNR" id="PIRNR006268"/>
    </source>
</evidence>
<keyword evidence="13" id="KW-1185">Reference proteome</keyword>
<evidence type="ECO:0000256" key="3">
    <source>
        <dbReference type="ARBA" id="ARBA00022630"/>
    </source>
</evidence>
<dbReference type="RefSeq" id="WP_252853033.1">
    <property type="nucleotide sequence ID" value="NZ_JAMXLR010000043.1"/>
</dbReference>
<evidence type="ECO:0000313" key="13">
    <source>
        <dbReference type="Proteomes" id="UP001155241"/>
    </source>
</evidence>
<evidence type="ECO:0000256" key="2">
    <source>
        <dbReference type="ARBA" id="ARBA00016337"/>
    </source>
</evidence>
<comment type="catalytic activity">
    <reaction evidence="9 10">
        <text>L-threonyl-[protein] + FAD = FMN-L-threonyl-[protein] + AMP + H(+)</text>
        <dbReference type="Rhea" id="RHEA:36847"/>
        <dbReference type="Rhea" id="RHEA-COMP:11060"/>
        <dbReference type="Rhea" id="RHEA-COMP:11061"/>
        <dbReference type="ChEBI" id="CHEBI:15378"/>
        <dbReference type="ChEBI" id="CHEBI:30013"/>
        <dbReference type="ChEBI" id="CHEBI:57692"/>
        <dbReference type="ChEBI" id="CHEBI:74257"/>
        <dbReference type="ChEBI" id="CHEBI:456215"/>
        <dbReference type="EC" id="2.7.1.180"/>
    </reaction>
</comment>
<dbReference type="PANTHER" id="PTHR30040">
    <property type="entry name" value="THIAMINE BIOSYNTHESIS LIPOPROTEIN APBE"/>
    <property type="match status" value="1"/>
</dbReference>
<evidence type="ECO:0000313" key="12">
    <source>
        <dbReference type="EMBL" id="MCO6044922.1"/>
    </source>
</evidence>
<evidence type="ECO:0000256" key="1">
    <source>
        <dbReference type="ARBA" id="ARBA00011955"/>
    </source>
</evidence>
<feature type="binding site" evidence="11">
    <location>
        <position position="318"/>
    </location>
    <ligand>
        <name>Mg(2+)</name>
        <dbReference type="ChEBI" id="CHEBI:18420"/>
    </ligand>
</feature>
<keyword evidence="7 10" id="KW-0460">Magnesium</keyword>
<feature type="binding site" evidence="11">
    <location>
        <position position="205"/>
    </location>
    <ligand>
        <name>Mg(2+)</name>
        <dbReference type="ChEBI" id="CHEBI:18420"/>
    </ligand>
</feature>
<dbReference type="InterPro" id="IPR024932">
    <property type="entry name" value="ApbE"/>
</dbReference>
<dbReference type="AlphaFoldDB" id="A0A9X2JGZ2"/>
<gene>
    <name evidence="12" type="ORF">NG895_13515</name>
</gene>
<comment type="similarity">
    <text evidence="10">Belongs to the ApbE family.</text>
</comment>
<dbReference type="SUPFAM" id="SSF143631">
    <property type="entry name" value="ApbE-like"/>
    <property type="match status" value="1"/>
</dbReference>
<sequence>MSEKRSSHRRDFLTGRSAGQVAGDALLRVAGQVAEFADALVPAQLTTEASQAASYVVSLRRRAMACDFEVRLNADRARESTQSGSAMRALDLVDELETQMTVYRESSEVIDINYQAGSDWVEVEPRLFEVLVVADRLYHETQGAFDITGGPLSRAWGFDRRRGRLPSDEQIEAARKQVGWQHVKLDRQRGAIHFEKPEIEINLNSIGKGYALDRAAELMSDEGVENFSMHGGRSSLLARGHRTGERGWTVRLRHPLRPQQVVAEFVLVDQALSTSGSATQSFVLGGRRYGHLIDPRTGWPAEAMHSATVTAPTAALADALSTAFYVMGEEQVATYCAAHPEVQAVLVLPAERPGEVRLRTYNLGESSPAT</sequence>
<evidence type="ECO:0000256" key="5">
    <source>
        <dbReference type="ARBA" id="ARBA00022723"/>
    </source>
</evidence>